<dbReference type="OrthoDB" id="10645413at2759"/>
<sequence length="214" mass="23461">MNPMYPGYAQETLQIQTENTHGNCRTGDNDADGPVAHRPPVANTYNDMDDDDVYNPHGHDYCEISDDGDSNDDDDVFDAPSNQHDHDVRNDSAPRNASAQASPTELSDSHGDHEDVLTLYAAAAANVRLPTRRNIGDSTLYNAASENFSLTIGNRHSMDPADQEDTTYEVTASTAGVERRNACVYGTSDDFIVHTSSTNYEARRESLTHSHSLP</sequence>
<feature type="region of interest" description="Disordered" evidence="1">
    <location>
        <begin position="20"/>
        <end position="111"/>
    </location>
</feature>
<accession>A0A8J9YIW0</accession>
<dbReference type="EMBL" id="OV696686">
    <property type="protein sequence ID" value="CAH1224832.1"/>
    <property type="molecule type" value="Genomic_DNA"/>
</dbReference>
<evidence type="ECO:0000313" key="3">
    <source>
        <dbReference type="Proteomes" id="UP000838412"/>
    </source>
</evidence>
<dbReference type="AlphaFoldDB" id="A0A8J9YIW0"/>
<protein>
    <submittedName>
        <fullName evidence="2">Hypp30 protein</fullName>
    </submittedName>
</protein>
<organism evidence="2 3">
    <name type="scientific">Branchiostoma lanceolatum</name>
    <name type="common">Common lancelet</name>
    <name type="synonym">Amphioxus lanceolatum</name>
    <dbReference type="NCBI Taxonomy" id="7740"/>
    <lineage>
        <taxon>Eukaryota</taxon>
        <taxon>Metazoa</taxon>
        <taxon>Chordata</taxon>
        <taxon>Cephalochordata</taxon>
        <taxon>Leptocardii</taxon>
        <taxon>Amphioxiformes</taxon>
        <taxon>Branchiostomatidae</taxon>
        <taxon>Branchiostoma</taxon>
    </lineage>
</organism>
<keyword evidence="3" id="KW-1185">Reference proteome</keyword>
<dbReference type="Proteomes" id="UP000838412">
    <property type="component" value="Chromosome 1"/>
</dbReference>
<reference evidence="2" key="1">
    <citation type="submission" date="2022-01" db="EMBL/GenBank/DDBJ databases">
        <authorList>
            <person name="Braso-Vives M."/>
        </authorList>
    </citation>
    <scope>NUCLEOTIDE SEQUENCE</scope>
</reference>
<proteinExistence type="predicted"/>
<feature type="compositionally biased region" description="Acidic residues" evidence="1">
    <location>
        <begin position="63"/>
        <end position="77"/>
    </location>
</feature>
<name>A0A8J9YIW0_BRALA</name>
<evidence type="ECO:0000313" key="2">
    <source>
        <dbReference type="EMBL" id="CAH1224832.1"/>
    </source>
</evidence>
<feature type="compositionally biased region" description="Basic and acidic residues" evidence="1">
    <location>
        <begin position="83"/>
        <end position="92"/>
    </location>
</feature>
<gene>
    <name evidence="2" type="primary">Hypp30</name>
    <name evidence="2" type="ORF">BLAG_LOCUS61</name>
</gene>
<feature type="compositionally biased region" description="Polar residues" evidence="1">
    <location>
        <begin position="93"/>
        <end position="106"/>
    </location>
</feature>
<evidence type="ECO:0000256" key="1">
    <source>
        <dbReference type="SAM" id="MobiDB-lite"/>
    </source>
</evidence>